<keyword evidence="3" id="KW-1185">Reference proteome</keyword>
<accession>A0ABV3FY85</accession>
<evidence type="ECO:0000256" key="1">
    <source>
        <dbReference type="SAM" id="Phobius"/>
    </source>
</evidence>
<evidence type="ECO:0000313" key="2">
    <source>
        <dbReference type="EMBL" id="MEV0710393.1"/>
    </source>
</evidence>
<sequence length="65" mass="7137">MSGHEEPGYVDRFVGACLRVLGGALALYVAVYLVQSILWPLILIVGGGALAWLVVVVIRTLRERW</sequence>
<dbReference type="Proteomes" id="UP001551695">
    <property type="component" value="Unassembled WGS sequence"/>
</dbReference>
<organism evidence="2 3">
    <name type="scientific">Nocardia aurea</name>
    <dbReference type="NCBI Taxonomy" id="2144174"/>
    <lineage>
        <taxon>Bacteria</taxon>
        <taxon>Bacillati</taxon>
        <taxon>Actinomycetota</taxon>
        <taxon>Actinomycetes</taxon>
        <taxon>Mycobacteriales</taxon>
        <taxon>Nocardiaceae</taxon>
        <taxon>Nocardia</taxon>
    </lineage>
</organism>
<keyword evidence="1" id="KW-0472">Membrane</keyword>
<proteinExistence type="predicted"/>
<dbReference type="EMBL" id="JBFAKC010000010">
    <property type="protein sequence ID" value="MEV0710393.1"/>
    <property type="molecule type" value="Genomic_DNA"/>
</dbReference>
<gene>
    <name evidence="2" type="ORF">AB0I48_22775</name>
</gene>
<evidence type="ECO:0000313" key="3">
    <source>
        <dbReference type="Proteomes" id="UP001551695"/>
    </source>
</evidence>
<protein>
    <submittedName>
        <fullName evidence="2">Uncharacterized protein</fullName>
    </submittedName>
</protein>
<dbReference type="RefSeq" id="WP_357786265.1">
    <property type="nucleotide sequence ID" value="NZ_JBFAKC010000010.1"/>
</dbReference>
<keyword evidence="1" id="KW-0812">Transmembrane</keyword>
<feature type="transmembrane region" description="Helical" evidence="1">
    <location>
        <begin position="37"/>
        <end position="58"/>
    </location>
</feature>
<reference evidence="2 3" key="1">
    <citation type="submission" date="2024-06" db="EMBL/GenBank/DDBJ databases">
        <title>The Natural Products Discovery Center: Release of the First 8490 Sequenced Strains for Exploring Actinobacteria Biosynthetic Diversity.</title>
        <authorList>
            <person name="Kalkreuter E."/>
            <person name="Kautsar S.A."/>
            <person name="Yang D."/>
            <person name="Bader C.D."/>
            <person name="Teijaro C.N."/>
            <person name="Fluegel L."/>
            <person name="Davis C.M."/>
            <person name="Simpson J.R."/>
            <person name="Lauterbach L."/>
            <person name="Steele A.D."/>
            <person name="Gui C."/>
            <person name="Meng S."/>
            <person name="Li G."/>
            <person name="Viehrig K."/>
            <person name="Ye F."/>
            <person name="Su P."/>
            <person name="Kiefer A.F."/>
            <person name="Nichols A."/>
            <person name="Cepeda A.J."/>
            <person name="Yan W."/>
            <person name="Fan B."/>
            <person name="Jiang Y."/>
            <person name="Adhikari A."/>
            <person name="Zheng C.-J."/>
            <person name="Schuster L."/>
            <person name="Cowan T.M."/>
            <person name="Smanski M.J."/>
            <person name="Chevrette M.G."/>
            <person name="De Carvalho L.P.S."/>
            <person name="Shen B."/>
        </authorList>
    </citation>
    <scope>NUCLEOTIDE SEQUENCE [LARGE SCALE GENOMIC DNA]</scope>
    <source>
        <strain evidence="2 3">NPDC050403</strain>
    </source>
</reference>
<comment type="caution">
    <text evidence="2">The sequence shown here is derived from an EMBL/GenBank/DDBJ whole genome shotgun (WGS) entry which is preliminary data.</text>
</comment>
<feature type="transmembrane region" description="Helical" evidence="1">
    <location>
        <begin position="12"/>
        <end position="31"/>
    </location>
</feature>
<keyword evidence="1" id="KW-1133">Transmembrane helix</keyword>
<name>A0ABV3FY85_9NOCA</name>